<name>W0V2G7_9BURK</name>
<organism evidence="2 3">
    <name type="scientific">Janthinobacterium agaricidamnosum NBRC 102515 = DSM 9628</name>
    <dbReference type="NCBI Taxonomy" id="1349767"/>
    <lineage>
        <taxon>Bacteria</taxon>
        <taxon>Pseudomonadati</taxon>
        <taxon>Pseudomonadota</taxon>
        <taxon>Betaproteobacteria</taxon>
        <taxon>Burkholderiales</taxon>
        <taxon>Oxalobacteraceae</taxon>
        <taxon>Janthinobacterium</taxon>
    </lineage>
</organism>
<protein>
    <submittedName>
        <fullName evidence="2">Putative membrane protein</fullName>
    </submittedName>
</protein>
<dbReference type="KEGG" id="jag:GJA_2374"/>
<gene>
    <name evidence="2" type="ORF">GJA_2374</name>
</gene>
<dbReference type="RefSeq" id="WP_051780668.1">
    <property type="nucleotide sequence ID" value="NZ_BCTH01000033.1"/>
</dbReference>
<dbReference type="AlphaFoldDB" id="W0V2G7"/>
<evidence type="ECO:0000256" key="1">
    <source>
        <dbReference type="SAM" id="Phobius"/>
    </source>
</evidence>
<evidence type="ECO:0000313" key="3">
    <source>
        <dbReference type="Proteomes" id="UP000027604"/>
    </source>
</evidence>
<proteinExistence type="predicted"/>
<dbReference type="HOGENOM" id="CLU_2633342_0_0_4"/>
<feature type="transmembrane region" description="Helical" evidence="1">
    <location>
        <begin position="37"/>
        <end position="57"/>
    </location>
</feature>
<dbReference type="Proteomes" id="UP000027604">
    <property type="component" value="Chromosome I"/>
</dbReference>
<feature type="transmembrane region" description="Helical" evidence="1">
    <location>
        <begin position="7"/>
        <end position="25"/>
    </location>
</feature>
<sequence length="77" mass="8458">MTGMGYWITRYLLASGILFIILALVELSKGTPSTIDLLSALAWSLVASAIFIGSKYWRARKQLTCTICTTDKPNSKS</sequence>
<keyword evidence="1" id="KW-1133">Transmembrane helix</keyword>
<dbReference type="OrthoDB" id="8778884at2"/>
<reference evidence="2 3" key="1">
    <citation type="journal article" date="2015" name="Genome Announc.">
        <title>Genome Sequence of Mushroom Soft-Rot Pathogen Janthinobacterium agaricidamnosum.</title>
        <authorList>
            <person name="Graupner K."/>
            <person name="Lackner G."/>
            <person name="Hertweck C."/>
        </authorList>
    </citation>
    <scope>NUCLEOTIDE SEQUENCE [LARGE SCALE GENOMIC DNA]</scope>
    <source>
        <strain evidence="3">NBRC 102515 / DSM 9628</strain>
    </source>
</reference>
<keyword evidence="1" id="KW-0812">Transmembrane</keyword>
<dbReference type="PATRIC" id="fig|1349767.4.peg.4124"/>
<dbReference type="EMBL" id="HG322949">
    <property type="protein sequence ID" value="CDG83009.1"/>
    <property type="molecule type" value="Genomic_DNA"/>
</dbReference>
<keyword evidence="3" id="KW-1185">Reference proteome</keyword>
<accession>W0V2G7</accession>
<evidence type="ECO:0000313" key="2">
    <source>
        <dbReference type="EMBL" id="CDG83009.1"/>
    </source>
</evidence>
<keyword evidence="1" id="KW-0472">Membrane</keyword>